<keyword evidence="2" id="KW-1185">Reference proteome</keyword>
<evidence type="ECO:0000313" key="2">
    <source>
        <dbReference type="Proteomes" id="UP000003959"/>
    </source>
</evidence>
<dbReference type="Proteomes" id="UP000003959">
    <property type="component" value="Unassembled WGS sequence"/>
</dbReference>
<organism evidence="1 2">
    <name type="scientific">Moorena producens 3L</name>
    <dbReference type="NCBI Taxonomy" id="489825"/>
    <lineage>
        <taxon>Bacteria</taxon>
        <taxon>Bacillati</taxon>
        <taxon>Cyanobacteriota</taxon>
        <taxon>Cyanophyceae</taxon>
        <taxon>Coleofasciculales</taxon>
        <taxon>Coleofasciculaceae</taxon>
        <taxon>Moorena</taxon>
    </lineage>
</organism>
<evidence type="ECO:0000313" key="1">
    <source>
        <dbReference type="EMBL" id="EGJ33542.1"/>
    </source>
</evidence>
<dbReference type="AlphaFoldDB" id="F4XPD5"/>
<proteinExistence type="predicted"/>
<accession>F4XPD5</accession>
<sequence length="45" mass="4894">MVMLLPVTHHRVKQLLGDAPLGECGARARGGWAYGEMGQIFIKAN</sequence>
<reference evidence="2" key="1">
    <citation type="journal article" date="2011" name="Proc. Natl. Acad. Sci. U.S.A.">
        <title>Genomic insights into the physiology and ecology of the marine filamentous cyanobacterium Lyngbya majuscula.</title>
        <authorList>
            <person name="Jones A.C."/>
            <person name="Monroe E.A."/>
            <person name="Podell S."/>
            <person name="Hess W.R."/>
            <person name="Klages S."/>
            <person name="Esquenazi E."/>
            <person name="Niessen S."/>
            <person name="Hoover H."/>
            <person name="Rothmann M."/>
            <person name="Lasken R.S."/>
            <person name="Yates J.R.III."/>
            <person name="Reinhardt R."/>
            <person name="Kube M."/>
            <person name="Burkart M.D."/>
            <person name="Allen E.E."/>
            <person name="Dorrestein P.C."/>
            <person name="Gerwick W.H."/>
            <person name="Gerwick L."/>
        </authorList>
    </citation>
    <scope>NUCLEOTIDE SEQUENCE [LARGE SCALE GENOMIC DNA]</scope>
    <source>
        <strain evidence="2">3L</strain>
    </source>
</reference>
<name>F4XPD5_9CYAN</name>
<dbReference type="HOGENOM" id="CLU_3202164_0_0_3"/>
<dbReference type="EMBL" id="GL890845">
    <property type="protein sequence ID" value="EGJ33542.1"/>
    <property type="molecule type" value="Genomic_DNA"/>
</dbReference>
<protein>
    <submittedName>
        <fullName evidence="1">Uncharacterized protein</fullName>
    </submittedName>
</protein>
<gene>
    <name evidence="1" type="ORF">LYNGBM3L_30040</name>
</gene>